<dbReference type="Pfam" id="PF03129">
    <property type="entry name" value="HGTP_anticodon"/>
    <property type="match status" value="1"/>
</dbReference>
<dbReference type="InterPro" id="IPR027031">
    <property type="entry name" value="Gly-tRNA_synthase/POLG2"/>
</dbReference>
<comment type="caution">
    <text evidence="11">The sequence shown here is derived from an EMBL/GenBank/DDBJ whole genome shotgun (WGS) entry which is preliminary data.</text>
</comment>
<dbReference type="Gene3D" id="3.30.40.230">
    <property type="match status" value="1"/>
</dbReference>
<dbReference type="Pfam" id="PF00587">
    <property type="entry name" value="tRNA-synt_2b"/>
    <property type="match status" value="1"/>
</dbReference>
<evidence type="ECO:0000313" key="12">
    <source>
        <dbReference type="Proteomes" id="UP000740329"/>
    </source>
</evidence>
<dbReference type="GO" id="GO:0005737">
    <property type="term" value="C:cytoplasm"/>
    <property type="evidence" value="ECO:0007669"/>
    <property type="project" value="UniProtKB-SubCell"/>
</dbReference>
<dbReference type="InterPro" id="IPR022960">
    <property type="entry name" value="Gly_tRNA_ligase_arc"/>
</dbReference>
<dbReference type="HAMAP" id="MF_00253_A">
    <property type="entry name" value="Gly_tRNA_synth_A"/>
    <property type="match status" value="1"/>
</dbReference>
<dbReference type="SUPFAM" id="SSF55681">
    <property type="entry name" value="Class II aaRS and biotin synthetases"/>
    <property type="match status" value="1"/>
</dbReference>
<dbReference type="EMBL" id="JAGGMV010000003">
    <property type="protein sequence ID" value="MBP2201764.1"/>
    <property type="molecule type" value="Genomic_DNA"/>
</dbReference>
<keyword evidence="3 9" id="KW-0963">Cytoplasm</keyword>
<dbReference type="PANTHER" id="PTHR10745">
    <property type="entry name" value="GLYCYL-TRNA SYNTHETASE/DNA POLYMERASE SUBUNIT GAMMA-2"/>
    <property type="match status" value="1"/>
</dbReference>
<evidence type="ECO:0000256" key="4">
    <source>
        <dbReference type="ARBA" id="ARBA00022598"/>
    </source>
</evidence>
<dbReference type="InterPro" id="IPR002314">
    <property type="entry name" value="aa-tRNA-synt_IIb"/>
</dbReference>
<dbReference type="AlphaFoldDB" id="A0A8J7RG55"/>
<keyword evidence="5 9" id="KW-0547">Nucleotide-binding</keyword>
<dbReference type="NCBIfam" id="TIGR00389">
    <property type="entry name" value="glyS_dimeric"/>
    <property type="match status" value="1"/>
</dbReference>
<dbReference type="InterPro" id="IPR004154">
    <property type="entry name" value="Anticodon-bd"/>
</dbReference>
<dbReference type="Gene3D" id="3.40.50.800">
    <property type="entry name" value="Anticodon-binding domain"/>
    <property type="match status" value="1"/>
</dbReference>
<dbReference type="PANTHER" id="PTHR10745:SF0">
    <property type="entry name" value="GLYCINE--TRNA LIGASE"/>
    <property type="match status" value="1"/>
</dbReference>
<evidence type="ECO:0000256" key="5">
    <source>
        <dbReference type="ARBA" id="ARBA00022741"/>
    </source>
</evidence>
<dbReference type="RefSeq" id="WP_209591255.1">
    <property type="nucleotide sequence ID" value="NZ_JAGGMU010000003.1"/>
</dbReference>
<feature type="binding site" evidence="9">
    <location>
        <begin position="210"/>
        <end position="215"/>
    </location>
    <ligand>
        <name>ATP</name>
        <dbReference type="ChEBI" id="CHEBI:30616"/>
    </ligand>
</feature>
<evidence type="ECO:0000256" key="1">
    <source>
        <dbReference type="ARBA" id="ARBA00004496"/>
    </source>
</evidence>
<feature type="binding site" evidence="9">
    <location>
        <position position="102"/>
    </location>
    <ligand>
        <name>substrate</name>
    </ligand>
</feature>
<keyword evidence="7 9" id="KW-0648">Protein biosynthesis</keyword>
<proteinExistence type="inferred from homology"/>
<dbReference type="GO" id="GO:0004820">
    <property type="term" value="F:glycine-tRNA ligase activity"/>
    <property type="evidence" value="ECO:0007669"/>
    <property type="project" value="UniProtKB-UniRule"/>
</dbReference>
<reference evidence="11" key="1">
    <citation type="submission" date="2021-03" db="EMBL/GenBank/DDBJ databases">
        <title>Genomic Encyclopedia of Type Strains, Phase IV (KMG-V): Genome sequencing to study the core and pangenomes of soil and plant-associated prokaryotes.</title>
        <authorList>
            <person name="Whitman W."/>
        </authorList>
    </citation>
    <scope>NUCLEOTIDE SEQUENCE</scope>
    <source>
        <strain evidence="11">C4</strain>
    </source>
</reference>
<dbReference type="InterPro" id="IPR045864">
    <property type="entry name" value="aa-tRNA-synth_II/BPL/LPL"/>
</dbReference>
<evidence type="ECO:0000313" key="11">
    <source>
        <dbReference type="EMBL" id="MBP2201764.1"/>
    </source>
</evidence>
<name>A0A8J7RG55_METVO</name>
<dbReference type="CDD" id="cd00858">
    <property type="entry name" value="GlyRS_anticodon"/>
    <property type="match status" value="1"/>
</dbReference>
<dbReference type="InterPro" id="IPR036621">
    <property type="entry name" value="Anticodon-bd_dom_sf"/>
</dbReference>
<comment type="similarity">
    <text evidence="2 9">Belongs to the class-II aminoacyl-tRNA synthetase family.</text>
</comment>
<evidence type="ECO:0000256" key="8">
    <source>
        <dbReference type="ARBA" id="ARBA00023146"/>
    </source>
</evidence>
<dbReference type="InterPro" id="IPR006195">
    <property type="entry name" value="aa-tRNA-synth_II"/>
</dbReference>
<sequence>MEKIDKNEKYNKIMDLIKRRGYLWNSFEIYGGIAGFFDYGPLGAILKNNIVNTWRKHYIINEGFYEIEGPTINPYEVLKASGHVDNFTDPLVQCKECNESFRADHIIEENVDIDTEGKTLEELQALIVENNIKCPLCGGEFKDVDTFNLMFKTSIGPSGKRVAFMRPETAQGIFIQFKRINQFFRNKLPFGAVQIGKSYRNEISPRQGVIRLREFSQAEAEFFIHPDKKNYEKFERVKDMVLPLLPSKNQEDDTLSAEEKIVKMTLGEAVEKGIVKNKAIAYFISVTANFLLDVGIDANKMRFRQHLPNEMAHYASDCWDAELYSDRFGWVECVGVADRTDYDLKSHMATSGEDLSVFVEYAEPKEIETFDIELNFKALGKTFKGDSKIIQKLISEMDYKEIEEMVSDIENAEKGNKYVLKAEDDKEFELTSEYIGAKKVTKKITGEKVIPHVIEPSYGVDRITYFVIEHSFNEEEDRTFMKLAPTVAPIKAGVFPLVNKEQMPIIAKEIEETLRNSGIIAEYDDSGAIGRRYLRMDEVGTPFCITVDGESLDSGTVTIRERDERSQKRLKIEELGDYITNSLK</sequence>
<keyword evidence="8 9" id="KW-0030">Aminoacyl-tRNA synthetase</keyword>
<dbReference type="PROSITE" id="PS50862">
    <property type="entry name" value="AA_TRNA_LIGASE_II"/>
    <property type="match status" value="1"/>
</dbReference>
<dbReference type="PRINTS" id="PR01043">
    <property type="entry name" value="TRNASYNTHGLY"/>
</dbReference>
<dbReference type="Gene3D" id="3.30.930.10">
    <property type="entry name" value="Bira Bifunctional Protein, Domain 2"/>
    <property type="match status" value="2"/>
</dbReference>
<dbReference type="NCBIfam" id="NF003211">
    <property type="entry name" value="PRK04173.1"/>
    <property type="match status" value="1"/>
</dbReference>
<dbReference type="CDD" id="cd00774">
    <property type="entry name" value="GlyRS-like_core"/>
    <property type="match status" value="1"/>
</dbReference>
<gene>
    <name evidence="9" type="primary">glyS</name>
    <name evidence="11" type="ORF">J3E07_001189</name>
</gene>
<evidence type="ECO:0000256" key="9">
    <source>
        <dbReference type="HAMAP-Rule" id="MF_00253"/>
    </source>
</evidence>
<dbReference type="OrthoDB" id="6113at2157"/>
<keyword evidence="4 9" id="KW-0436">Ligase</keyword>
<feature type="binding site" evidence="9">
    <location>
        <begin position="200"/>
        <end position="202"/>
    </location>
    <ligand>
        <name>ATP</name>
        <dbReference type="ChEBI" id="CHEBI:30616"/>
    </ligand>
</feature>
<protein>
    <recommendedName>
        <fullName evidence="9">Glycine--tRNA ligase</fullName>
        <ecNumber evidence="9">6.1.1.14</ecNumber>
    </recommendedName>
    <alternativeName>
        <fullName evidence="9">Glycyl-tRNA synthetase</fullName>
        <shortName evidence="9">GlyRS</shortName>
    </alternativeName>
</protein>
<feature type="binding site" evidence="9">
    <location>
        <begin position="455"/>
        <end position="459"/>
    </location>
    <ligand>
        <name>substrate</name>
    </ligand>
</feature>
<organism evidence="11 12">
    <name type="scientific">Methanococcus voltae</name>
    <dbReference type="NCBI Taxonomy" id="2188"/>
    <lineage>
        <taxon>Archaea</taxon>
        <taxon>Methanobacteriati</taxon>
        <taxon>Methanobacteriota</taxon>
        <taxon>Methanomada group</taxon>
        <taxon>Methanococci</taxon>
        <taxon>Methanococcales</taxon>
        <taxon>Methanococcaceae</taxon>
        <taxon>Methanococcus</taxon>
    </lineage>
</organism>
<dbReference type="EC" id="6.1.1.14" evidence="9"/>
<feature type="binding site" evidence="9">
    <location>
        <begin position="459"/>
        <end position="462"/>
    </location>
    <ligand>
        <name>ATP</name>
        <dbReference type="ChEBI" id="CHEBI:30616"/>
    </ligand>
</feature>
<dbReference type="FunFam" id="3.30.40.230:FF:000005">
    <property type="entry name" value="Glycine--tRNA ligase"/>
    <property type="match status" value="1"/>
</dbReference>
<dbReference type="InterPro" id="IPR033731">
    <property type="entry name" value="GlyRS-like_core"/>
</dbReference>
<dbReference type="Proteomes" id="UP000740329">
    <property type="component" value="Unassembled WGS sequence"/>
</dbReference>
<feature type="binding site" evidence="9">
    <location>
        <position position="168"/>
    </location>
    <ligand>
        <name>substrate</name>
    </ligand>
</feature>
<dbReference type="GO" id="GO:0005524">
    <property type="term" value="F:ATP binding"/>
    <property type="evidence" value="ECO:0007669"/>
    <property type="project" value="UniProtKB-UniRule"/>
</dbReference>
<accession>A0A8J7RG55</accession>
<evidence type="ECO:0000256" key="7">
    <source>
        <dbReference type="ARBA" id="ARBA00022917"/>
    </source>
</evidence>
<dbReference type="InterPro" id="IPR002315">
    <property type="entry name" value="tRNA-synt_gly"/>
</dbReference>
<comment type="subcellular location">
    <subcellularLocation>
        <location evidence="1 9">Cytoplasm</location>
    </subcellularLocation>
</comment>
<evidence type="ECO:0000256" key="3">
    <source>
        <dbReference type="ARBA" id="ARBA00022490"/>
    </source>
</evidence>
<comment type="function">
    <text evidence="9">Catalyzes the attachment of glycine to tRNA(Gly).</text>
</comment>
<comment type="catalytic activity">
    <reaction evidence="9">
        <text>tRNA(Gly) + glycine + ATP = glycyl-tRNA(Gly) + AMP + diphosphate</text>
        <dbReference type="Rhea" id="RHEA:16013"/>
        <dbReference type="Rhea" id="RHEA-COMP:9664"/>
        <dbReference type="Rhea" id="RHEA-COMP:9683"/>
        <dbReference type="ChEBI" id="CHEBI:30616"/>
        <dbReference type="ChEBI" id="CHEBI:33019"/>
        <dbReference type="ChEBI" id="CHEBI:57305"/>
        <dbReference type="ChEBI" id="CHEBI:78442"/>
        <dbReference type="ChEBI" id="CHEBI:78522"/>
        <dbReference type="ChEBI" id="CHEBI:456215"/>
        <dbReference type="EC" id="6.1.1.14"/>
    </reaction>
</comment>
<dbReference type="GO" id="GO:0006426">
    <property type="term" value="P:glycyl-tRNA aminoacylation"/>
    <property type="evidence" value="ECO:0007669"/>
    <property type="project" value="UniProtKB-UniRule"/>
</dbReference>
<feature type="domain" description="Aminoacyl-transfer RNA synthetases class-II family profile" evidence="10">
    <location>
        <begin position="11"/>
        <end position="485"/>
    </location>
</feature>
<keyword evidence="6 9" id="KW-0067">ATP-binding</keyword>
<feature type="binding site" evidence="9">
    <location>
        <begin position="332"/>
        <end position="333"/>
    </location>
    <ligand>
        <name>ATP</name>
        <dbReference type="ChEBI" id="CHEBI:30616"/>
    </ligand>
</feature>
<feature type="binding site" evidence="9">
    <location>
        <begin position="215"/>
        <end position="219"/>
    </location>
    <ligand>
        <name>substrate</name>
    </ligand>
</feature>
<evidence type="ECO:0000256" key="6">
    <source>
        <dbReference type="ARBA" id="ARBA00022840"/>
    </source>
</evidence>
<dbReference type="SUPFAM" id="SSF52954">
    <property type="entry name" value="Class II aaRS ABD-related"/>
    <property type="match status" value="1"/>
</dbReference>
<evidence type="ECO:0000256" key="2">
    <source>
        <dbReference type="ARBA" id="ARBA00008226"/>
    </source>
</evidence>
<evidence type="ECO:0000259" key="10">
    <source>
        <dbReference type="PROSITE" id="PS50862"/>
    </source>
</evidence>